<evidence type="ECO:0000313" key="3">
    <source>
        <dbReference type="Proteomes" id="UP000324222"/>
    </source>
</evidence>
<gene>
    <name evidence="2" type="ORF">E2C01_095242</name>
</gene>
<feature type="region of interest" description="Disordered" evidence="1">
    <location>
        <begin position="53"/>
        <end position="80"/>
    </location>
</feature>
<reference evidence="2 3" key="1">
    <citation type="submission" date="2019-05" db="EMBL/GenBank/DDBJ databases">
        <title>Another draft genome of Portunus trituberculatus and its Hox gene families provides insights of decapod evolution.</title>
        <authorList>
            <person name="Jeong J.-H."/>
            <person name="Song I."/>
            <person name="Kim S."/>
            <person name="Choi T."/>
            <person name="Kim D."/>
            <person name="Ryu S."/>
            <person name="Kim W."/>
        </authorList>
    </citation>
    <scope>NUCLEOTIDE SEQUENCE [LARGE SCALE GENOMIC DNA]</scope>
    <source>
        <tissue evidence="2">Muscle</tissue>
    </source>
</reference>
<evidence type="ECO:0000256" key="1">
    <source>
        <dbReference type="SAM" id="MobiDB-lite"/>
    </source>
</evidence>
<name>A0A5B7JUR7_PORTR</name>
<dbReference type="EMBL" id="VSRR010119972">
    <property type="protein sequence ID" value="MPC99802.1"/>
    <property type="molecule type" value="Genomic_DNA"/>
</dbReference>
<comment type="caution">
    <text evidence="2">The sequence shown here is derived from an EMBL/GenBank/DDBJ whole genome shotgun (WGS) entry which is preliminary data.</text>
</comment>
<keyword evidence="3" id="KW-1185">Reference proteome</keyword>
<proteinExistence type="predicted"/>
<organism evidence="2 3">
    <name type="scientific">Portunus trituberculatus</name>
    <name type="common">Swimming crab</name>
    <name type="synonym">Neptunus trituberculatus</name>
    <dbReference type="NCBI Taxonomy" id="210409"/>
    <lineage>
        <taxon>Eukaryota</taxon>
        <taxon>Metazoa</taxon>
        <taxon>Ecdysozoa</taxon>
        <taxon>Arthropoda</taxon>
        <taxon>Crustacea</taxon>
        <taxon>Multicrustacea</taxon>
        <taxon>Malacostraca</taxon>
        <taxon>Eumalacostraca</taxon>
        <taxon>Eucarida</taxon>
        <taxon>Decapoda</taxon>
        <taxon>Pleocyemata</taxon>
        <taxon>Brachyura</taxon>
        <taxon>Eubrachyura</taxon>
        <taxon>Portunoidea</taxon>
        <taxon>Portunidae</taxon>
        <taxon>Portuninae</taxon>
        <taxon>Portunus</taxon>
    </lineage>
</organism>
<evidence type="ECO:0000313" key="2">
    <source>
        <dbReference type="EMBL" id="MPC99802.1"/>
    </source>
</evidence>
<protein>
    <submittedName>
        <fullName evidence="2">Uncharacterized protein</fullName>
    </submittedName>
</protein>
<feature type="compositionally biased region" description="Basic and acidic residues" evidence="1">
    <location>
        <begin position="71"/>
        <end position="80"/>
    </location>
</feature>
<accession>A0A5B7JUR7</accession>
<dbReference type="Proteomes" id="UP000324222">
    <property type="component" value="Unassembled WGS sequence"/>
</dbReference>
<dbReference type="AlphaFoldDB" id="A0A5B7JUR7"/>
<sequence length="80" mass="8896">MYASHNEMLANEWLNFLTVSDAITTSYEHLQKINNLSSPHYISSTTTTTITTTTTTTTAPARKARITSTKPDTDDGMRQV</sequence>